<proteinExistence type="predicted"/>
<evidence type="ECO:0000313" key="2">
    <source>
        <dbReference type="Proteomes" id="UP001500668"/>
    </source>
</evidence>
<dbReference type="EMBL" id="BAAACA010000004">
    <property type="protein sequence ID" value="GAA0579666.1"/>
    <property type="molecule type" value="Genomic_DNA"/>
</dbReference>
<name>A0ABP3Q5L6_9ACTN</name>
<organism evidence="1 2">
    <name type="scientific">Streptomyces crystallinus</name>
    <dbReference type="NCBI Taxonomy" id="68191"/>
    <lineage>
        <taxon>Bacteria</taxon>
        <taxon>Bacillati</taxon>
        <taxon>Actinomycetota</taxon>
        <taxon>Actinomycetes</taxon>
        <taxon>Kitasatosporales</taxon>
        <taxon>Streptomycetaceae</taxon>
        <taxon>Streptomyces</taxon>
    </lineage>
</organism>
<dbReference type="RefSeq" id="WP_344069444.1">
    <property type="nucleotide sequence ID" value="NZ_BAAACA010000004.1"/>
</dbReference>
<reference evidence="2" key="1">
    <citation type="journal article" date="2019" name="Int. J. Syst. Evol. Microbiol.">
        <title>The Global Catalogue of Microorganisms (GCM) 10K type strain sequencing project: providing services to taxonomists for standard genome sequencing and annotation.</title>
        <authorList>
            <consortium name="The Broad Institute Genomics Platform"/>
            <consortium name="The Broad Institute Genome Sequencing Center for Infectious Disease"/>
            <person name="Wu L."/>
            <person name="Ma J."/>
        </authorList>
    </citation>
    <scope>NUCLEOTIDE SEQUENCE [LARGE SCALE GENOMIC DNA]</scope>
    <source>
        <strain evidence="2">JCM 5067</strain>
    </source>
</reference>
<protein>
    <submittedName>
        <fullName evidence="1">Uncharacterized protein</fullName>
    </submittedName>
</protein>
<sequence length="87" mass="9691">MCGNDFFATEDRDKLGSAGARLYKAFEELGLDDLNSVELDEPCTHRHCCPTQVVMLSLGSYRLGVVNRVADRLEQIAKALPPEELHN</sequence>
<accession>A0ABP3Q5L6</accession>
<gene>
    <name evidence="1" type="ORF">GCM10010394_05280</name>
</gene>
<comment type="caution">
    <text evidence="1">The sequence shown here is derived from an EMBL/GenBank/DDBJ whole genome shotgun (WGS) entry which is preliminary data.</text>
</comment>
<evidence type="ECO:0000313" key="1">
    <source>
        <dbReference type="EMBL" id="GAA0579666.1"/>
    </source>
</evidence>
<dbReference type="Proteomes" id="UP001500668">
    <property type="component" value="Unassembled WGS sequence"/>
</dbReference>
<keyword evidence="2" id="KW-1185">Reference proteome</keyword>